<keyword evidence="9" id="KW-0808">Transferase</keyword>
<comment type="subcellular location">
    <subcellularLocation>
        <location evidence="8">Cytoplasm</location>
    </subcellularLocation>
</comment>
<dbReference type="Pfam" id="PF00202">
    <property type="entry name" value="Aminotran_3"/>
    <property type="match status" value="1"/>
</dbReference>
<feature type="modified residue" description="N6-(pyridoxal phosphate)lysine" evidence="8">
    <location>
        <position position="269"/>
    </location>
</feature>
<evidence type="ECO:0000313" key="9">
    <source>
        <dbReference type="EMBL" id="BAU94838.1"/>
    </source>
</evidence>
<dbReference type="GO" id="GO:0042286">
    <property type="term" value="F:glutamate-1-semialdehyde 2,1-aminomutase activity"/>
    <property type="evidence" value="ECO:0007669"/>
    <property type="project" value="UniProtKB-UniRule"/>
</dbReference>
<dbReference type="Gene3D" id="3.40.640.10">
    <property type="entry name" value="Type I PLP-dependent aspartate aminotransferase-like (Major domain)"/>
    <property type="match status" value="1"/>
</dbReference>
<dbReference type="HAMAP" id="MF_00375">
    <property type="entry name" value="HemL_aminotrans_3"/>
    <property type="match status" value="1"/>
</dbReference>
<keyword evidence="7 8" id="KW-0627">Porphyrin biosynthesis</keyword>
<reference evidence="9 10" key="1">
    <citation type="submission" date="2016-02" db="EMBL/GenBank/DDBJ databases">
        <title>Corynebacterium glutamicum N24 whole genome sequencing project.</title>
        <authorList>
            <person name="Matsutani M."/>
            <person name="Nangtapong N."/>
            <person name="Yakushi T."/>
            <person name="Matsushita K."/>
        </authorList>
    </citation>
    <scope>NUCLEOTIDE SEQUENCE [LARGE SCALE GENOMIC DNA]</scope>
    <source>
        <strain evidence="9 10">N24</strain>
    </source>
</reference>
<dbReference type="PANTHER" id="PTHR43713:SF3">
    <property type="entry name" value="GLUTAMATE-1-SEMIALDEHYDE 2,1-AMINOMUTASE 1, CHLOROPLASTIC-RELATED"/>
    <property type="match status" value="1"/>
</dbReference>
<comment type="catalytic activity">
    <reaction evidence="1 8">
        <text>(S)-4-amino-5-oxopentanoate = 5-aminolevulinate</text>
        <dbReference type="Rhea" id="RHEA:14265"/>
        <dbReference type="ChEBI" id="CHEBI:57501"/>
        <dbReference type="ChEBI" id="CHEBI:356416"/>
        <dbReference type="EC" id="5.4.3.8"/>
    </reaction>
</comment>
<dbReference type="GO" id="GO:0008483">
    <property type="term" value="F:transaminase activity"/>
    <property type="evidence" value="ECO:0007669"/>
    <property type="project" value="UniProtKB-KW"/>
</dbReference>
<keyword evidence="10" id="KW-1185">Reference proteome</keyword>
<dbReference type="GO" id="GO:0005737">
    <property type="term" value="C:cytoplasm"/>
    <property type="evidence" value="ECO:0007669"/>
    <property type="project" value="UniProtKB-SubCell"/>
</dbReference>
<dbReference type="InterPro" id="IPR015424">
    <property type="entry name" value="PyrdxlP-dep_Trfase"/>
</dbReference>
<comment type="subunit">
    <text evidence="8">Homodimer.</text>
</comment>
<dbReference type="AlphaFoldDB" id="A0A161JLY4"/>
<evidence type="ECO:0000256" key="2">
    <source>
        <dbReference type="ARBA" id="ARBA00001933"/>
    </source>
</evidence>
<dbReference type="GO" id="GO:0030170">
    <property type="term" value="F:pyridoxal phosphate binding"/>
    <property type="evidence" value="ECO:0007669"/>
    <property type="project" value="InterPro"/>
</dbReference>
<comment type="pathway">
    <text evidence="3">Porphyrin-containing compound metabolism; protoporphyrin-IX biosynthesis; 5-aminolevulinate from L-glutamyl-tRNA(Glu): step 2/2.</text>
</comment>
<evidence type="ECO:0000256" key="1">
    <source>
        <dbReference type="ARBA" id="ARBA00001579"/>
    </source>
</evidence>
<dbReference type="EC" id="5.4.3.8" evidence="8"/>
<evidence type="ECO:0000313" key="10">
    <source>
        <dbReference type="Proteomes" id="UP000218244"/>
    </source>
</evidence>
<keyword evidence="9" id="KW-0032">Aminotransferase</keyword>
<dbReference type="InterPro" id="IPR004639">
    <property type="entry name" value="4pyrrol_synth_GluAld_NH2Trfase"/>
</dbReference>
<comment type="similarity">
    <text evidence="4 8">Belongs to the class-III pyridoxal-phosphate-dependent aminotransferase family. HemL subfamily.</text>
</comment>
<gene>
    <name evidence="8 9" type="primary">hemL</name>
    <name evidence="9" type="ORF">N24_0576</name>
</gene>
<evidence type="ECO:0000256" key="4">
    <source>
        <dbReference type="ARBA" id="ARBA00008981"/>
    </source>
</evidence>
<dbReference type="InterPro" id="IPR015422">
    <property type="entry name" value="PyrdxlP-dep_Trfase_small"/>
</dbReference>
<evidence type="ECO:0000256" key="3">
    <source>
        <dbReference type="ARBA" id="ARBA00004819"/>
    </source>
</evidence>
<dbReference type="FunFam" id="3.40.640.10:FF:000021">
    <property type="entry name" value="Glutamate-1-semialdehyde 2,1-aminomutase"/>
    <property type="match status" value="1"/>
</dbReference>
<name>A0A161JLY4_9CORY</name>
<dbReference type="InterPro" id="IPR015421">
    <property type="entry name" value="PyrdxlP-dep_Trfase_major"/>
</dbReference>
<evidence type="ECO:0000256" key="7">
    <source>
        <dbReference type="ARBA" id="ARBA00023244"/>
    </source>
</evidence>
<organism evidence="9 10">
    <name type="scientific">Corynebacterium suranareeae</name>
    <dbReference type="NCBI Taxonomy" id="2506452"/>
    <lineage>
        <taxon>Bacteria</taxon>
        <taxon>Bacillati</taxon>
        <taxon>Actinomycetota</taxon>
        <taxon>Actinomycetes</taxon>
        <taxon>Mycobacteriales</taxon>
        <taxon>Corynebacteriaceae</taxon>
        <taxon>Corynebacterium</taxon>
    </lineage>
</organism>
<dbReference type="KEGG" id="csur:N24_0576"/>
<dbReference type="InterPro" id="IPR005814">
    <property type="entry name" value="Aminotrans_3"/>
</dbReference>
<dbReference type="EMBL" id="AP017369">
    <property type="protein sequence ID" value="BAU94838.1"/>
    <property type="molecule type" value="Genomic_DNA"/>
</dbReference>
<evidence type="ECO:0000256" key="6">
    <source>
        <dbReference type="ARBA" id="ARBA00023235"/>
    </source>
</evidence>
<dbReference type="NCBIfam" id="TIGR00713">
    <property type="entry name" value="hemL"/>
    <property type="match status" value="1"/>
</dbReference>
<dbReference type="SUPFAM" id="SSF53383">
    <property type="entry name" value="PLP-dependent transferases"/>
    <property type="match status" value="1"/>
</dbReference>
<dbReference type="UniPathway" id="UPA00251">
    <property type="reaction ID" value="UER00317"/>
</dbReference>
<protein>
    <recommendedName>
        <fullName evidence="8">Glutamate-1-semialdehyde 2,1-aminomutase</fullName>
        <shortName evidence="8">GSA</shortName>
        <ecNumber evidence="8">5.4.3.8</ecNumber>
    </recommendedName>
    <alternativeName>
        <fullName evidence="8">Glutamate-1-semialdehyde aminotransferase</fullName>
        <shortName evidence="8">GSA-AT</shortName>
    </alternativeName>
</protein>
<dbReference type="NCBIfam" id="NF000818">
    <property type="entry name" value="PRK00062.1"/>
    <property type="match status" value="1"/>
</dbReference>
<dbReference type="GO" id="GO:0006782">
    <property type="term" value="P:protoporphyrinogen IX biosynthetic process"/>
    <property type="evidence" value="ECO:0007669"/>
    <property type="project" value="UniProtKB-UniRule"/>
</dbReference>
<evidence type="ECO:0000256" key="8">
    <source>
        <dbReference type="HAMAP-Rule" id="MF_00375"/>
    </source>
</evidence>
<sequence>MTSSNTAQSAKWFEKALKLTPGGVNSPVRAFGSVGGQTRFIDKAHGSTLIDVDGNSYVDLVCSWGPMLMGHAHPEVVEAVQKAVVDGLSFGAPTIGEVELAEEIVKRTSVEEVRLVNSGTEATMSAVRLARGYTQRSKILKFEGCYHGHVDALLASAGSGVATFALPDSPGITGAQTADTIVVPYNDIEAVRNAFAEYPGQIACIIAEAAGGNMGTVAPQDNFNDKLLAIAHADGALLILDEVMTGFRTSYRGWFGVDKVAADLVTFGKVVSGGLPAAAFGGKAEIMNMLAPQGPVYQAGTLSGNPVAVAAGRASLKLADESLYSTINANADRLHGLISDALSKEGVAHHIQRASNMLSIRFAEGEGHNFTDMKAADTFRFAPFFHTLLDNGVYAPPSVFETWFVSSALSDDDFSKIEQALKPAARAAAEAKAS</sequence>
<dbReference type="PROSITE" id="PS00600">
    <property type="entry name" value="AA_TRANSFER_CLASS_3"/>
    <property type="match status" value="1"/>
</dbReference>
<comment type="cofactor">
    <cofactor evidence="2 8">
        <name>pyridoxal 5'-phosphate</name>
        <dbReference type="ChEBI" id="CHEBI:597326"/>
    </cofactor>
</comment>
<dbReference type="InterPro" id="IPR049704">
    <property type="entry name" value="Aminotrans_3_PPA_site"/>
</dbReference>
<dbReference type="Proteomes" id="UP000218244">
    <property type="component" value="Chromosome"/>
</dbReference>
<evidence type="ECO:0000256" key="5">
    <source>
        <dbReference type="ARBA" id="ARBA00022898"/>
    </source>
</evidence>
<accession>A0A161JLY4</accession>
<dbReference type="CDD" id="cd00610">
    <property type="entry name" value="OAT_like"/>
    <property type="match status" value="1"/>
</dbReference>
<dbReference type="Gene3D" id="3.90.1150.10">
    <property type="entry name" value="Aspartate Aminotransferase, domain 1"/>
    <property type="match status" value="1"/>
</dbReference>
<dbReference type="PANTHER" id="PTHR43713">
    <property type="entry name" value="GLUTAMATE-1-SEMIALDEHYDE 2,1-AMINOMUTASE"/>
    <property type="match status" value="1"/>
</dbReference>
<keyword evidence="5 8" id="KW-0663">Pyridoxal phosphate</keyword>
<proteinExistence type="inferred from homology"/>
<keyword evidence="8" id="KW-0963">Cytoplasm</keyword>
<keyword evidence="6 8" id="KW-0413">Isomerase</keyword>